<dbReference type="HOGENOM" id="CLU_1168942_0_0_4"/>
<evidence type="ECO:0000256" key="4">
    <source>
        <dbReference type="ARBA" id="ARBA00023136"/>
    </source>
</evidence>
<feature type="transmembrane region" description="Helical" evidence="5">
    <location>
        <begin position="190"/>
        <end position="217"/>
    </location>
</feature>
<dbReference type="Proteomes" id="UP000007437">
    <property type="component" value="Chromosome"/>
</dbReference>
<evidence type="ECO:0000313" key="7">
    <source>
        <dbReference type="EMBL" id="CBW74253.1"/>
    </source>
</evidence>
<reference evidence="7 8" key="1">
    <citation type="journal article" date="2011" name="J. Bacteriol.">
        <title>Complete genome sequence of Burkholderia rhizoxinica, an endosymbiont of Rhizopus microsporus.</title>
        <authorList>
            <person name="Lackner G."/>
            <person name="Moebius N."/>
            <person name="Partida-Martinez L."/>
            <person name="Hertweck C."/>
        </authorList>
    </citation>
    <scope>NUCLEOTIDE SEQUENCE [LARGE SCALE GENOMIC DNA]</scope>
    <source>
        <strain evidence="8">DSM 19002 / CIP 109453 / HKI 454</strain>
    </source>
</reference>
<keyword evidence="4 5" id="KW-0472">Membrane</keyword>
<evidence type="ECO:0000313" key="8">
    <source>
        <dbReference type="Proteomes" id="UP000007437"/>
    </source>
</evidence>
<name>E5ANS1_MYCRK</name>
<feature type="domain" description="TM2" evidence="6">
    <location>
        <begin position="90"/>
        <end position="138"/>
    </location>
</feature>
<proteinExistence type="predicted"/>
<organism evidence="7 8">
    <name type="scientific">Mycetohabitans rhizoxinica (strain DSM 19002 / CIP 109453 / HKI 454)</name>
    <name type="common">Paraburkholderia rhizoxinica</name>
    <dbReference type="NCBI Taxonomy" id="882378"/>
    <lineage>
        <taxon>Bacteria</taxon>
        <taxon>Pseudomonadati</taxon>
        <taxon>Pseudomonadota</taxon>
        <taxon>Betaproteobacteria</taxon>
        <taxon>Burkholderiales</taxon>
        <taxon>Burkholderiaceae</taxon>
        <taxon>Mycetohabitans</taxon>
    </lineage>
</organism>
<sequence length="237" mass="25915">MNRCSRRNIITPSSLHCQARFVEPQHQGRPPRRAGNARRCQCHLSRHLREALTARRTISTLSSYSLPAMSASSRLRSDGCVPPAPPTRFKSKTRAALAAFVLGSLGAHRFYLYGPRDALAYLHIAATALGVVGVQWLVATQRTSVAGWWLSVPGAISLLAAFLAAIVYGLRPDDKWDTHFNPHGDRRSHSGWGVVFVVILSLFIGAMLLMGALALAFQTYFEATVQPLSRVGLDVIG</sequence>
<dbReference type="InterPro" id="IPR007829">
    <property type="entry name" value="TM2"/>
</dbReference>
<protein>
    <recommendedName>
        <fullName evidence="6">TM2 domain-containing protein</fullName>
    </recommendedName>
</protein>
<dbReference type="GO" id="GO:0016020">
    <property type="term" value="C:membrane"/>
    <property type="evidence" value="ECO:0007669"/>
    <property type="project" value="UniProtKB-SubCell"/>
</dbReference>
<evidence type="ECO:0000259" key="6">
    <source>
        <dbReference type="Pfam" id="PF05154"/>
    </source>
</evidence>
<evidence type="ECO:0000256" key="3">
    <source>
        <dbReference type="ARBA" id="ARBA00022989"/>
    </source>
</evidence>
<dbReference type="KEGG" id="brh:RBRH_01737"/>
<accession>E5ANS1</accession>
<dbReference type="eggNOG" id="COG2314">
    <property type="taxonomic scope" value="Bacteria"/>
</dbReference>
<evidence type="ECO:0000256" key="2">
    <source>
        <dbReference type="ARBA" id="ARBA00022692"/>
    </source>
</evidence>
<keyword evidence="3 5" id="KW-1133">Transmembrane helix</keyword>
<feature type="transmembrane region" description="Helical" evidence="5">
    <location>
        <begin position="118"/>
        <end position="139"/>
    </location>
</feature>
<dbReference type="EMBL" id="FR687359">
    <property type="protein sequence ID" value="CBW74253.1"/>
    <property type="molecule type" value="Genomic_DNA"/>
</dbReference>
<keyword evidence="2 5" id="KW-0812">Transmembrane</keyword>
<evidence type="ECO:0000256" key="5">
    <source>
        <dbReference type="SAM" id="Phobius"/>
    </source>
</evidence>
<gene>
    <name evidence="7" type="ordered locus">RBRH_01737</name>
</gene>
<evidence type="ECO:0000256" key="1">
    <source>
        <dbReference type="ARBA" id="ARBA00004141"/>
    </source>
</evidence>
<comment type="subcellular location">
    <subcellularLocation>
        <location evidence="1">Membrane</location>
        <topology evidence="1">Multi-pass membrane protein</topology>
    </subcellularLocation>
</comment>
<dbReference type="Pfam" id="PF05154">
    <property type="entry name" value="TM2"/>
    <property type="match status" value="1"/>
</dbReference>
<feature type="transmembrane region" description="Helical" evidence="5">
    <location>
        <begin position="146"/>
        <end position="170"/>
    </location>
</feature>
<dbReference type="STRING" id="882378.RBRH_01737"/>
<dbReference type="AlphaFoldDB" id="E5ANS1"/>